<gene>
    <name evidence="1" type="ORF">CEXT_191871</name>
</gene>
<dbReference type="EMBL" id="BPLR01006083">
    <property type="protein sequence ID" value="GIY07283.1"/>
    <property type="molecule type" value="Genomic_DNA"/>
</dbReference>
<accession>A0AAV4QB64</accession>
<dbReference type="AlphaFoldDB" id="A0AAV4QB64"/>
<evidence type="ECO:0000313" key="2">
    <source>
        <dbReference type="Proteomes" id="UP001054945"/>
    </source>
</evidence>
<evidence type="ECO:0000313" key="1">
    <source>
        <dbReference type="EMBL" id="GIY07283.1"/>
    </source>
</evidence>
<dbReference type="Proteomes" id="UP001054945">
    <property type="component" value="Unassembled WGS sequence"/>
</dbReference>
<comment type="caution">
    <text evidence="1">The sequence shown here is derived from an EMBL/GenBank/DDBJ whole genome shotgun (WGS) entry which is preliminary data.</text>
</comment>
<proteinExistence type="predicted"/>
<name>A0AAV4QB64_CAEEX</name>
<sequence>MVVIIYPTFKRSLRSSAVESSRIAAADIKTAFYNAWQSPAGKSAANRKGRCVEIIVATPERNRIWNLSCKGIESVTGSFFTRHTRVRGEMVRNEKWMAPGEDAWGGRALRTKMNVCRVAV</sequence>
<keyword evidence="2" id="KW-1185">Reference proteome</keyword>
<protein>
    <submittedName>
        <fullName evidence="1">Uncharacterized protein</fullName>
    </submittedName>
</protein>
<organism evidence="1 2">
    <name type="scientific">Caerostris extrusa</name>
    <name type="common">Bark spider</name>
    <name type="synonym">Caerostris bankana</name>
    <dbReference type="NCBI Taxonomy" id="172846"/>
    <lineage>
        <taxon>Eukaryota</taxon>
        <taxon>Metazoa</taxon>
        <taxon>Ecdysozoa</taxon>
        <taxon>Arthropoda</taxon>
        <taxon>Chelicerata</taxon>
        <taxon>Arachnida</taxon>
        <taxon>Araneae</taxon>
        <taxon>Araneomorphae</taxon>
        <taxon>Entelegynae</taxon>
        <taxon>Araneoidea</taxon>
        <taxon>Araneidae</taxon>
        <taxon>Caerostris</taxon>
    </lineage>
</organism>
<reference evidence="1 2" key="1">
    <citation type="submission" date="2021-06" db="EMBL/GenBank/DDBJ databases">
        <title>Caerostris extrusa draft genome.</title>
        <authorList>
            <person name="Kono N."/>
            <person name="Arakawa K."/>
        </authorList>
    </citation>
    <scope>NUCLEOTIDE SEQUENCE [LARGE SCALE GENOMIC DNA]</scope>
</reference>